<dbReference type="Gene3D" id="1.10.4020.10">
    <property type="entry name" value="DNA breaking-rejoining enzymes"/>
    <property type="match status" value="1"/>
</dbReference>
<evidence type="ECO:0000256" key="1">
    <source>
        <dbReference type="SAM" id="MobiDB-lite"/>
    </source>
</evidence>
<dbReference type="PANTHER" id="PTHR46888">
    <property type="entry name" value="ZINC KNUCKLE DOMAINCONTAINING PROTEIN-RELATED"/>
    <property type="match status" value="1"/>
</dbReference>
<gene>
    <name evidence="2" type="ORF">N1851_020293</name>
</gene>
<feature type="region of interest" description="Disordered" evidence="1">
    <location>
        <begin position="119"/>
        <end position="183"/>
    </location>
</feature>
<evidence type="ECO:0000313" key="3">
    <source>
        <dbReference type="Proteomes" id="UP001174136"/>
    </source>
</evidence>
<dbReference type="InterPro" id="IPR038269">
    <property type="entry name" value="SCAN_sf"/>
</dbReference>
<dbReference type="Proteomes" id="UP001174136">
    <property type="component" value="Unassembled WGS sequence"/>
</dbReference>
<accession>A0AA47NX46</accession>
<keyword evidence="3" id="KW-1185">Reference proteome</keyword>
<comment type="caution">
    <text evidence="2">The sequence shown here is derived from an EMBL/GenBank/DDBJ whole genome shotgun (WGS) entry which is preliminary data.</text>
</comment>
<dbReference type="AlphaFoldDB" id="A0AA47NX46"/>
<organism evidence="2 3">
    <name type="scientific">Merluccius polli</name>
    <name type="common">Benguela hake</name>
    <name type="synonym">Merluccius cadenati</name>
    <dbReference type="NCBI Taxonomy" id="89951"/>
    <lineage>
        <taxon>Eukaryota</taxon>
        <taxon>Metazoa</taxon>
        <taxon>Chordata</taxon>
        <taxon>Craniata</taxon>
        <taxon>Vertebrata</taxon>
        <taxon>Euteleostomi</taxon>
        <taxon>Actinopterygii</taxon>
        <taxon>Neopterygii</taxon>
        <taxon>Teleostei</taxon>
        <taxon>Neoteleostei</taxon>
        <taxon>Acanthomorphata</taxon>
        <taxon>Zeiogadaria</taxon>
        <taxon>Gadariae</taxon>
        <taxon>Gadiformes</taxon>
        <taxon>Gadoidei</taxon>
        <taxon>Merlucciidae</taxon>
        <taxon>Merluccius</taxon>
    </lineage>
</organism>
<dbReference type="PANTHER" id="PTHR46888:SF13">
    <property type="entry name" value="RIBONUCLEASE H"/>
    <property type="match status" value="1"/>
</dbReference>
<evidence type="ECO:0008006" key="4">
    <source>
        <dbReference type="Google" id="ProtNLM"/>
    </source>
</evidence>
<feature type="compositionally biased region" description="Low complexity" evidence="1">
    <location>
        <begin position="167"/>
        <end position="178"/>
    </location>
</feature>
<protein>
    <recommendedName>
        <fullName evidence="4">CCHC-type domain-containing protein</fullName>
    </recommendedName>
</protein>
<feature type="compositionally biased region" description="Basic and acidic residues" evidence="1">
    <location>
        <begin position="131"/>
        <end position="140"/>
    </location>
</feature>
<evidence type="ECO:0000313" key="2">
    <source>
        <dbReference type="EMBL" id="KAK0142026.1"/>
    </source>
</evidence>
<name>A0AA47NX46_MERPO</name>
<dbReference type="SUPFAM" id="SSF47353">
    <property type="entry name" value="Retrovirus capsid dimerization domain-like"/>
    <property type="match status" value="1"/>
</dbReference>
<sequence length="563" mass="61731">MESHLGATVPPPLPVEYPAGPAEGNYNQKGRFSLNCIRIVTWGLVPLDDAFVAEPTLTVFESCRKADLRLIAGHYDISIPSALVKAEYKAALLSALIKQQILSLPTSQVLPEGDVPLFGDAGDGGEAGGDADSKHDKVGLDPRGGAISRTGGTVKLGGPVVEDPDSDGSVGSESGSAPPSSPTLQARFKLRLARLHLEEAAAIRREAKEERGKDGAFQLSMKNLEAEAAFRLRQLELQGSHAVGNVTLSSGRLSSDSTAAFNVSKHVSLVPIFRETEVETYFNAFERIARALQWPDDMWAILLQCKLTGKAQEACAALSIEDSLVYEKVKNAVLRVYELVPEAYRQRFRNLKKTQTQTSCKVDELASLRELMLIEQFKHCMPERTVIYLNEQKVTTLQQAAVLADELSLAHKHIFVGPEAYSRDSFPSPRGSASRVDDRRAFQTRPLPSKGAEVCRYCKKPGHVMSQCFLLRRKEEAKTMAQRPKGVGLIKTVSCHDQNYSLRRADKCFKPFIYDGFVSLSGEVSDQRPVKILRDTGGSQSFILSDILPLNDESACNSSAIVR</sequence>
<dbReference type="EMBL" id="JAOPHQ010003713">
    <property type="protein sequence ID" value="KAK0142026.1"/>
    <property type="molecule type" value="Genomic_DNA"/>
</dbReference>
<reference evidence="2" key="1">
    <citation type="journal article" date="2023" name="Front. Mar. Sci.">
        <title>A new Merluccius polli reference genome to investigate the effects of global change in West African waters.</title>
        <authorList>
            <person name="Mateo J.L."/>
            <person name="Blanco-Fernandez C."/>
            <person name="Garcia-Vazquez E."/>
            <person name="Machado-Schiaffino G."/>
        </authorList>
    </citation>
    <scope>NUCLEOTIDE SEQUENCE</scope>
    <source>
        <strain evidence="2">C29</strain>
        <tissue evidence="2">Fin</tissue>
    </source>
</reference>
<proteinExistence type="predicted"/>